<organism evidence="3 4">
    <name type="scientific">Zavarzinia compransoris</name>
    <dbReference type="NCBI Taxonomy" id="1264899"/>
    <lineage>
        <taxon>Bacteria</taxon>
        <taxon>Pseudomonadati</taxon>
        <taxon>Pseudomonadota</taxon>
        <taxon>Alphaproteobacteria</taxon>
        <taxon>Rhodospirillales</taxon>
        <taxon>Zavarziniaceae</taxon>
        <taxon>Zavarzinia</taxon>
    </lineage>
</organism>
<dbReference type="Pfam" id="PF00043">
    <property type="entry name" value="GST_C"/>
    <property type="match status" value="1"/>
</dbReference>
<protein>
    <submittedName>
        <fullName evidence="3">Glutathione S-transferase</fullName>
    </submittedName>
</protein>
<reference evidence="4" key="1">
    <citation type="submission" date="2018-05" db="EMBL/GenBank/DDBJ databases">
        <title>Zavarzinia sp. HR-AS.</title>
        <authorList>
            <person name="Lee Y."/>
            <person name="Jeon C.O."/>
        </authorList>
    </citation>
    <scope>NUCLEOTIDE SEQUENCE [LARGE SCALE GENOMIC DNA]</scope>
    <source>
        <strain evidence="4">DSM 1231</strain>
    </source>
</reference>
<dbReference type="SFLD" id="SFLDS00019">
    <property type="entry name" value="Glutathione_Transferase_(cytos"/>
    <property type="match status" value="1"/>
</dbReference>
<feature type="domain" description="GST N-terminal" evidence="1">
    <location>
        <begin position="1"/>
        <end position="82"/>
    </location>
</feature>
<dbReference type="SFLD" id="SFLDG01150">
    <property type="entry name" value="Main.1:_Beta-like"/>
    <property type="match status" value="1"/>
</dbReference>
<evidence type="ECO:0000259" key="2">
    <source>
        <dbReference type="PROSITE" id="PS50405"/>
    </source>
</evidence>
<dbReference type="PANTHER" id="PTHR44051:SF8">
    <property type="entry name" value="GLUTATHIONE S-TRANSFERASE GSTA"/>
    <property type="match status" value="1"/>
</dbReference>
<dbReference type="CDD" id="cd03048">
    <property type="entry name" value="GST_N_Ure2p_like"/>
    <property type="match status" value="1"/>
</dbReference>
<dbReference type="InterPro" id="IPR010987">
    <property type="entry name" value="Glutathione-S-Trfase_C-like"/>
</dbReference>
<dbReference type="Gene3D" id="3.40.30.10">
    <property type="entry name" value="Glutaredoxin"/>
    <property type="match status" value="1"/>
</dbReference>
<evidence type="ECO:0000313" key="4">
    <source>
        <dbReference type="Proteomes" id="UP000246077"/>
    </source>
</evidence>
<dbReference type="OrthoDB" id="9794721at2"/>
<dbReference type="PANTHER" id="PTHR44051">
    <property type="entry name" value="GLUTATHIONE S-TRANSFERASE-RELATED"/>
    <property type="match status" value="1"/>
</dbReference>
<dbReference type="AlphaFoldDB" id="A0A317E8V6"/>
<keyword evidence="4" id="KW-1185">Reference proteome</keyword>
<dbReference type="SUPFAM" id="SSF47616">
    <property type="entry name" value="GST C-terminal domain-like"/>
    <property type="match status" value="1"/>
</dbReference>
<name>A0A317E8V6_9PROT</name>
<keyword evidence="3" id="KW-0808">Transferase</keyword>
<dbReference type="SFLD" id="SFLDG01151">
    <property type="entry name" value="Main.2:_Nu-like"/>
    <property type="match status" value="1"/>
</dbReference>
<dbReference type="Proteomes" id="UP000246077">
    <property type="component" value="Unassembled WGS sequence"/>
</dbReference>
<dbReference type="PROSITE" id="PS50404">
    <property type="entry name" value="GST_NTER"/>
    <property type="match status" value="1"/>
</dbReference>
<sequence length="203" mass="22344">MIELYTAKTPNGRKVSVMLEELGVPYAVKAVDLGKGEQFAPEFLALNPNNKIPVIRDTENGQVVFESGAILIYLAEKYGRFLAPAGSPQRMAELEWLFFQMASIGPMMGQLFHFRNYQGEPQTYPLERFSGEVGRIFKVLESRLAAVPYLGGDAYSIADMAAYPWAKLGGFLGVDLEKLPGVSAWLSRIAARPAVERGINIPG</sequence>
<proteinExistence type="predicted"/>
<dbReference type="SFLD" id="SFLDG00358">
    <property type="entry name" value="Main_(cytGST)"/>
    <property type="match status" value="1"/>
</dbReference>
<accession>A0A317E8V6</accession>
<dbReference type="Pfam" id="PF13409">
    <property type="entry name" value="GST_N_2"/>
    <property type="match status" value="1"/>
</dbReference>
<dbReference type="InterPro" id="IPR004046">
    <property type="entry name" value="GST_C"/>
</dbReference>
<dbReference type="Gene3D" id="1.20.1050.10">
    <property type="match status" value="1"/>
</dbReference>
<dbReference type="GO" id="GO:0016740">
    <property type="term" value="F:transferase activity"/>
    <property type="evidence" value="ECO:0007669"/>
    <property type="project" value="UniProtKB-KW"/>
</dbReference>
<dbReference type="RefSeq" id="WP_109919570.1">
    <property type="nucleotide sequence ID" value="NZ_QGLF01000001.1"/>
</dbReference>
<dbReference type="InterPro" id="IPR040079">
    <property type="entry name" value="Glutathione_S-Trfase"/>
</dbReference>
<gene>
    <name evidence="3" type="ORF">DKG75_02900</name>
</gene>
<dbReference type="InterPro" id="IPR036249">
    <property type="entry name" value="Thioredoxin-like_sf"/>
</dbReference>
<evidence type="ECO:0000313" key="3">
    <source>
        <dbReference type="EMBL" id="PWR23538.1"/>
    </source>
</evidence>
<dbReference type="SUPFAM" id="SSF52833">
    <property type="entry name" value="Thioredoxin-like"/>
    <property type="match status" value="1"/>
</dbReference>
<dbReference type="EMBL" id="QGLF01000001">
    <property type="protein sequence ID" value="PWR23538.1"/>
    <property type="molecule type" value="Genomic_DNA"/>
</dbReference>
<comment type="caution">
    <text evidence="3">The sequence shown here is derived from an EMBL/GenBank/DDBJ whole genome shotgun (WGS) entry which is preliminary data.</text>
</comment>
<dbReference type="InterPro" id="IPR036282">
    <property type="entry name" value="Glutathione-S-Trfase_C_sf"/>
</dbReference>
<evidence type="ECO:0000259" key="1">
    <source>
        <dbReference type="PROSITE" id="PS50404"/>
    </source>
</evidence>
<dbReference type="InterPro" id="IPR004045">
    <property type="entry name" value="Glutathione_S-Trfase_N"/>
</dbReference>
<dbReference type="PROSITE" id="PS50405">
    <property type="entry name" value="GST_CTER"/>
    <property type="match status" value="1"/>
</dbReference>
<feature type="domain" description="GST C-terminal" evidence="2">
    <location>
        <begin position="86"/>
        <end position="203"/>
    </location>
</feature>